<comment type="caution">
    <text evidence="4">The sequence shown here is derived from an EMBL/GenBank/DDBJ whole genome shotgun (WGS) entry which is preliminary data.</text>
</comment>
<feature type="region of interest" description="Disordered" evidence="1">
    <location>
        <begin position="486"/>
        <end position="513"/>
    </location>
</feature>
<dbReference type="InterPro" id="IPR011043">
    <property type="entry name" value="Gal_Oxase/kelch_b-propeller"/>
</dbReference>
<keyword evidence="2" id="KW-0472">Membrane</keyword>
<feature type="signal peptide" evidence="3">
    <location>
        <begin position="1"/>
        <end position="22"/>
    </location>
</feature>
<proteinExistence type="predicted"/>
<feature type="compositionally biased region" description="Low complexity" evidence="1">
    <location>
        <begin position="588"/>
        <end position="605"/>
    </location>
</feature>
<evidence type="ECO:0000313" key="4">
    <source>
        <dbReference type="EMBL" id="KAL1642386.1"/>
    </source>
</evidence>
<evidence type="ECO:0000313" key="5">
    <source>
        <dbReference type="Proteomes" id="UP001521184"/>
    </source>
</evidence>
<dbReference type="Gene3D" id="2.120.10.80">
    <property type="entry name" value="Kelch-type beta propeller"/>
    <property type="match status" value="1"/>
</dbReference>
<dbReference type="EMBL" id="JAKEKT020000033">
    <property type="protein sequence ID" value="KAL1642386.1"/>
    <property type="molecule type" value="Genomic_DNA"/>
</dbReference>
<name>A0ABR3TQU2_9PEZI</name>
<feature type="region of interest" description="Disordered" evidence="1">
    <location>
        <begin position="676"/>
        <end position="698"/>
    </location>
</feature>
<dbReference type="PANTHER" id="PTHR23244">
    <property type="entry name" value="KELCH REPEAT DOMAIN"/>
    <property type="match status" value="1"/>
</dbReference>
<dbReference type="InterPro" id="IPR015915">
    <property type="entry name" value="Kelch-typ_b-propeller"/>
</dbReference>
<evidence type="ECO:0000256" key="2">
    <source>
        <dbReference type="SAM" id="Phobius"/>
    </source>
</evidence>
<keyword evidence="5" id="KW-1185">Reference proteome</keyword>
<gene>
    <name evidence="4" type="ORF">SLS58_005460</name>
</gene>
<dbReference type="PANTHER" id="PTHR23244:SF490">
    <property type="entry name" value="KELCH REPEAT PROTEIN"/>
    <property type="match status" value="1"/>
</dbReference>
<dbReference type="SUPFAM" id="SSF50965">
    <property type="entry name" value="Galactose oxidase, central domain"/>
    <property type="match status" value="1"/>
</dbReference>
<feature type="chain" id="PRO_5047286990" description="Cell wall anchored protein" evidence="3">
    <location>
        <begin position="23"/>
        <end position="698"/>
    </location>
</feature>
<evidence type="ECO:0000256" key="1">
    <source>
        <dbReference type="SAM" id="MobiDB-lite"/>
    </source>
</evidence>
<keyword evidence="2" id="KW-1133">Transmembrane helix</keyword>
<feature type="region of interest" description="Disordered" evidence="1">
    <location>
        <begin position="556"/>
        <end position="646"/>
    </location>
</feature>
<feature type="compositionally biased region" description="Low complexity" evidence="1">
    <location>
        <begin position="499"/>
        <end position="513"/>
    </location>
</feature>
<evidence type="ECO:0000256" key="3">
    <source>
        <dbReference type="SAM" id="SignalP"/>
    </source>
</evidence>
<feature type="compositionally biased region" description="Low complexity" evidence="1">
    <location>
        <begin position="621"/>
        <end position="630"/>
    </location>
</feature>
<reference evidence="4 5" key="1">
    <citation type="journal article" date="2023" name="Plant Dis.">
        <title>First Report of Diplodia intermedia Causing Canker and Dieback Diseases on Apple Trees in Canada.</title>
        <authorList>
            <person name="Ellouze W."/>
            <person name="Ilyukhin E."/>
            <person name="Sulman M."/>
            <person name="Ali S."/>
        </authorList>
    </citation>
    <scope>NUCLEOTIDE SEQUENCE [LARGE SCALE GENOMIC DNA]</scope>
    <source>
        <strain evidence="4 5">M45-28</strain>
    </source>
</reference>
<protein>
    <recommendedName>
        <fullName evidence="6">Cell wall anchored protein</fullName>
    </recommendedName>
</protein>
<dbReference type="Proteomes" id="UP001521184">
    <property type="component" value="Unassembled WGS sequence"/>
</dbReference>
<keyword evidence="3" id="KW-0732">Signal</keyword>
<evidence type="ECO:0008006" key="6">
    <source>
        <dbReference type="Google" id="ProtNLM"/>
    </source>
</evidence>
<accession>A0ABR3TQU2</accession>
<feature type="compositionally biased region" description="Gly residues" evidence="1">
    <location>
        <begin position="632"/>
        <end position="641"/>
    </location>
</feature>
<keyword evidence="2" id="KW-0812">Transmembrane</keyword>
<feature type="compositionally biased region" description="Basic and acidic residues" evidence="1">
    <location>
        <begin position="556"/>
        <end position="566"/>
    </location>
</feature>
<sequence length="698" mass="74541">MPPLLLLRYGVALLAMASWTAGQADDSFDPVYDRCARWHHSAMLRRTSIFIDGGVELYQDNHTRWLGSNRYIYEFDMSRSWDASTNFTESRIGRYSASSSDTNPPNMVRGGLFAAMSETNHLFTFGGSTFLANDSDPDWAPPSRDPTTLWSFDTELRNWESVDISAAVPWRPNWGAQAEDVAHSVGFFLNGQFDRGSSYGLYSSVQYRGGEVVNDTFDQISYLGGLVMIDLHTRETRNLSTRALGRPRVAGGLVHAPGFGKTVNGTLVAFGGMASAGTGEDTFTNGDLVDFSTVGLCDSFWDENVTWVNQTTTGDIPSPRMDFCTCPGQKSPNDNSSYNFYIHGGIDPTNGTIYDDVYVLSFPSFTWTRVSAGSTTSPGYFGHTCNSAGKYQMLATGGARDASLLGVETTADIPNLNATTCDGGGGSANAGAGVRLFDMNEGTWGSFYNASPNAVFRLPQPVVSRIGGTRDGAATMTAPAGGFDDPAIYTMFHPPPPSATSATSSSSSSSSSSTTLSGGAIAGIIIGSLAAAGLIIAVLAFWFRLRRRNRDRRREAAAAADRERDQQQYQQSRDAQAAAFMADEKYRQQQQQQQQPPFSAAAAAAELPSHTAEVYEKPANEEAAASNPAATGGWGWGVGGGGDKKNGAAAANVVGGGDVGPQELDAVEPARQLELDAVGPEVGEDRRRELDAAAVEEG</sequence>
<feature type="compositionally biased region" description="Low complexity" evidence="1">
    <location>
        <begin position="567"/>
        <end position="579"/>
    </location>
</feature>
<feature type="transmembrane region" description="Helical" evidence="2">
    <location>
        <begin position="516"/>
        <end position="543"/>
    </location>
</feature>
<organism evidence="4 5">
    <name type="scientific">Diplodia intermedia</name>
    <dbReference type="NCBI Taxonomy" id="856260"/>
    <lineage>
        <taxon>Eukaryota</taxon>
        <taxon>Fungi</taxon>
        <taxon>Dikarya</taxon>
        <taxon>Ascomycota</taxon>
        <taxon>Pezizomycotina</taxon>
        <taxon>Dothideomycetes</taxon>
        <taxon>Dothideomycetes incertae sedis</taxon>
        <taxon>Botryosphaeriales</taxon>
        <taxon>Botryosphaeriaceae</taxon>
        <taxon>Diplodia</taxon>
    </lineage>
</organism>